<evidence type="ECO:0000256" key="1">
    <source>
        <dbReference type="ARBA" id="ARBA00004141"/>
    </source>
</evidence>
<dbReference type="OMA" id="NFLMWLP"/>
<evidence type="ECO:0000256" key="5">
    <source>
        <dbReference type="ARBA" id="ARBA00023136"/>
    </source>
</evidence>
<gene>
    <name evidence="7" type="ORF">BSAL_03525</name>
</gene>
<organism evidence="7 8">
    <name type="scientific">Bodo saltans</name>
    <name type="common">Flagellated protozoan</name>
    <dbReference type="NCBI Taxonomy" id="75058"/>
    <lineage>
        <taxon>Eukaryota</taxon>
        <taxon>Discoba</taxon>
        <taxon>Euglenozoa</taxon>
        <taxon>Kinetoplastea</taxon>
        <taxon>Metakinetoplastina</taxon>
        <taxon>Eubodonida</taxon>
        <taxon>Bodonidae</taxon>
        <taxon>Bodo</taxon>
    </lineage>
</organism>
<feature type="transmembrane region" description="Helical" evidence="6">
    <location>
        <begin position="20"/>
        <end position="38"/>
    </location>
</feature>
<evidence type="ECO:0000256" key="4">
    <source>
        <dbReference type="ARBA" id="ARBA00022989"/>
    </source>
</evidence>
<feature type="transmembrane region" description="Helical" evidence="6">
    <location>
        <begin position="74"/>
        <end position="95"/>
    </location>
</feature>
<feature type="transmembrane region" description="Helical" evidence="6">
    <location>
        <begin position="121"/>
        <end position="139"/>
    </location>
</feature>
<feature type="transmembrane region" description="Helical" evidence="6">
    <location>
        <begin position="45"/>
        <end position="68"/>
    </location>
</feature>
<protein>
    <submittedName>
        <fullName evidence="7">Membrane-associated protein, putative</fullName>
    </submittedName>
</protein>
<keyword evidence="4 6" id="KW-1133">Transmembrane helix</keyword>
<name>A0A0S4IPW8_BODSA</name>
<dbReference type="Pfam" id="PF05255">
    <property type="entry name" value="UPF0220"/>
    <property type="match status" value="1"/>
</dbReference>
<dbReference type="Proteomes" id="UP000051952">
    <property type="component" value="Unassembled WGS sequence"/>
</dbReference>
<reference evidence="8" key="1">
    <citation type="submission" date="2015-09" db="EMBL/GenBank/DDBJ databases">
        <authorList>
            <consortium name="Pathogen Informatics"/>
        </authorList>
    </citation>
    <scope>NUCLEOTIDE SEQUENCE [LARGE SCALE GENOMIC DNA]</scope>
    <source>
        <strain evidence="8">Lake Konstanz</strain>
    </source>
</reference>
<keyword evidence="8" id="KW-1185">Reference proteome</keyword>
<comment type="subcellular location">
    <subcellularLocation>
        <location evidence="1">Membrane</location>
        <topology evidence="1">Multi-pass membrane protein</topology>
    </subcellularLocation>
</comment>
<evidence type="ECO:0000256" key="3">
    <source>
        <dbReference type="ARBA" id="ARBA00022692"/>
    </source>
</evidence>
<accession>A0A0S4IPW8</accession>
<sequence length="184" mass="20453">MFLPTQYVALVCFAQRRLPAFYLVRIVLVCVATGLYCNPMRPGPFYVAAGVLFTIAWFIFFDGLTFASRYDLPYVFPMWLPGILCLVGTIVFFFADPKDVQGEEDFLGGMTDEAKQNRAKITFFIGAVFCLAGLSVGIWKLTDTYNNSGTSWPAIALLLQALALIGVNGLVIAARSQREDDYIM</sequence>
<keyword evidence="3 6" id="KW-0812">Transmembrane</keyword>
<dbReference type="PANTHER" id="PTHR13180">
    <property type="entry name" value="SMALL MEMBRANE PROTEIN-RELATED"/>
    <property type="match status" value="1"/>
</dbReference>
<comment type="similarity">
    <text evidence="2">Belongs to the UPF0220 family.</text>
</comment>
<dbReference type="EMBL" id="CYKH01000182">
    <property type="protein sequence ID" value="CUE76235.1"/>
    <property type="molecule type" value="Genomic_DNA"/>
</dbReference>
<evidence type="ECO:0000256" key="2">
    <source>
        <dbReference type="ARBA" id="ARBA00005335"/>
    </source>
</evidence>
<evidence type="ECO:0000313" key="7">
    <source>
        <dbReference type="EMBL" id="CUE76235.1"/>
    </source>
</evidence>
<dbReference type="OrthoDB" id="268928at2759"/>
<feature type="transmembrane region" description="Helical" evidence="6">
    <location>
        <begin position="151"/>
        <end position="174"/>
    </location>
</feature>
<keyword evidence="5 6" id="KW-0472">Membrane</keyword>
<proteinExistence type="inferred from homology"/>
<dbReference type="AlphaFoldDB" id="A0A0S4IPW8"/>
<dbReference type="VEuPathDB" id="TriTrypDB:BSAL_03525"/>
<dbReference type="GO" id="GO:0016020">
    <property type="term" value="C:membrane"/>
    <property type="evidence" value="ECO:0007669"/>
    <property type="project" value="UniProtKB-SubCell"/>
</dbReference>
<evidence type="ECO:0000313" key="8">
    <source>
        <dbReference type="Proteomes" id="UP000051952"/>
    </source>
</evidence>
<dbReference type="InterPro" id="IPR007919">
    <property type="entry name" value="UPF0220"/>
</dbReference>
<evidence type="ECO:0000256" key="6">
    <source>
        <dbReference type="SAM" id="Phobius"/>
    </source>
</evidence>